<gene>
    <name evidence="2" type="ORF">L596_002626</name>
</gene>
<keyword evidence="3" id="KW-1185">Reference proteome</keyword>
<evidence type="ECO:0000313" key="2">
    <source>
        <dbReference type="EMBL" id="TMS35172.1"/>
    </source>
</evidence>
<dbReference type="EMBL" id="AZBU02000001">
    <property type="protein sequence ID" value="TMS35172.1"/>
    <property type="molecule type" value="Genomic_DNA"/>
</dbReference>
<reference evidence="2 3" key="1">
    <citation type="journal article" date="2015" name="Genome Biol.">
        <title>Comparative genomics of Steinernema reveals deeply conserved gene regulatory networks.</title>
        <authorList>
            <person name="Dillman A.R."/>
            <person name="Macchietto M."/>
            <person name="Porter C.F."/>
            <person name="Rogers A."/>
            <person name="Williams B."/>
            <person name="Antoshechkin I."/>
            <person name="Lee M.M."/>
            <person name="Goodwin Z."/>
            <person name="Lu X."/>
            <person name="Lewis E.E."/>
            <person name="Goodrich-Blair H."/>
            <person name="Stock S.P."/>
            <person name="Adams B.J."/>
            <person name="Sternberg P.W."/>
            <person name="Mortazavi A."/>
        </authorList>
    </citation>
    <scope>NUCLEOTIDE SEQUENCE [LARGE SCALE GENOMIC DNA]</scope>
    <source>
        <strain evidence="2 3">ALL</strain>
    </source>
</reference>
<proteinExistence type="predicted"/>
<sequence length="77" mass="8720">MLSGTVWKYLQGGPKKIVWPDTYVATRLALDALSETGHSGRSRRERPVGFSSHRFDQNRGNVGKNYFTTPKFDCSKN</sequence>
<reference evidence="2 3" key="2">
    <citation type="journal article" date="2019" name="G3 (Bethesda)">
        <title>Hybrid Assembly of the Genome of the Entomopathogenic Nematode Steinernema carpocapsae Identifies the X-Chromosome.</title>
        <authorList>
            <person name="Serra L."/>
            <person name="Macchietto M."/>
            <person name="Macias-Munoz A."/>
            <person name="McGill C.J."/>
            <person name="Rodriguez I.M."/>
            <person name="Rodriguez B."/>
            <person name="Murad R."/>
            <person name="Mortazavi A."/>
        </authorList>
    </citation>
    <scope>NUCLEOTIDE SEQUENCE [LARGE SCALE GENOMIC DNA]</scope>
    <source>
        <strain evidence="2 3">ALL</strain>
    </source>
</reference>
<dbReference type="AlphaFoldDB" id="A0A4U8UQ32"/>
<organism evidence="2 3">
    <name type="scientific">Steinernema carpocapsae</name>
    <name type="common">Entomopathogenic nematode</name>
    <dbReference type="NCBI Taxonomy" id="34508"/>
    <lineage>
        <taxon>Eukaryota</taxon>
        <taxon>Metazoa</taxon>
        <taxon>Ecdysozoa</taxon>
        <taxon>Nematoda</taxon>
        <taxon>Chromadorea</taxon>
        <taxon>Rhabditida</taxon>
        <taxon>Tylenchina</taxon>
        <taxon>Panagrolaimomorpha</taxon>
        <taxon>Strongyloidoidea</taxon>
        <taxon>Steinernematidae</taxon>
        <taxon>Steinernema</taxon>
    </lineage>
</organism>
<name>A0A4U8UQ32_STECR</name>
<dbReference type="Proteomes" id="UP000298663">
    <property type="component" value="Unassembled WGS sequence"/>
</dbReference>
<accession>A0A4U8UQ32</accession>
<comment type="caution">
    <text evidence="2">The sequence shown here is derived from an EMBL/GenBank/DDBJ whole genome shotgun (WGS) entry which is preliminary data.</text>
</comment>
<evidence type="ECO:0000313" key="3">
    <source>
        <dbReference type="Proteomes" id="UP000298663"/>
    </source>
</evidence>
<evidence type="ECO:0000256" key="1">
    <source>
        <dbReference type="SAM" id="MobiDB-lite"/>
    </source>
</evidence>
<feature type="region of interest" description="Disordered" evidence="1">
    <location>
        <begin position="34"/>
        <end position="65"/>
    </location>
</feature>
<protein>
    <submittedName>
        <fullName evidence="2">Uncharacterized protein</fullName>
    </submittedName>
</protein>